<organism evidence="3 4">
    <name type="scientific">Candidatus Methylumidiphilus alinenensis</name>
    <dbReference type="NCBI Taxonomy" id="2202197"/>
    <lineage>
        <taxon>Bacteria</taxon>
        <taxon>Pseudomonadati</taxon>
        <taxon>Pseudomonadota</taxon>
        <taxon>Gammaproteobacteria</taxon>
        <taxon>Methylococcales</taxon>
        <taxon>Candidatus Methylumidiphilus</taxon>
    </lineage>
</organism>
<dbReference type="AlphaFoldDB" id="A0A2W4Q995"/>
<dbReference type="PANTHER" id="PTHR10728">
    <property type="entry name" value="CYTOSOLIC PHOSPHOLIPASE A2"/>
    <property type="match status" value="1"/>
</dbReference>
<dbReference type="PANTHER" id="PTHR10728:SF40">
    <property type="entry name" value="PATATIN FAMILY PROTEIN"/>
    <property type="match status" value="1"/>
</dbReference>
<gene>
    <name evidence="3" type="ORF">DM484_30290</name>
</gene>
<comment type="caution">
    <text evidence="3">The sequence shown here is derived from an EMBL/GenBank/DDBJ whole genome shotgun (WGS) entry which is preliminary data.</text>
</comment>
<evidence type="ECO:0000313" key="3">
    <source>
        <dbReference type="EMBL" id="PZN69095.1"/>
    </source>
</evidence>
<feature type="domain" description="PNPLA" evidence="2">
    <location>
        <begin position="21"/>
        <end position="62"/>
    </location>
</feature>
<name>A0A2W4Q995_9GAMM</name>
<dbReference type="GO" id="GO:0046475">
    <property type="term" value="P:glycerophospholipid catabolic process"/>
    <property type="evidence" value="ECO:0007669"/>
    <property type="project" value="TreeGrafter"/>
</dbReference>
<dbReference type="Pfam" id="PF01734">
    <property type="entry name" value="Patatin"/>
    <property type="match status" value="1"/>
</dbReference>
<dbReference type="Proteomes" id="UP000249396">
    <property type="component" value="Unassembled WGS sequence"/>
</dbReference>
<keyword evidence="1" id="KW-0443">Lipid metabolism</keyword>
<dbReference type="Gene3D" id="3.40.1090.10">
    <property type="entry name" value="Cytosolic phospholipase A2 catalytic domain"/>
    <property type="match status" value="1"/>
</dbReference>
<dbReference type="EMBL" id="QJPH01000587">
    <property type="protein sequence ID" value="PZN69095.1"/>
    <property type="molecule type" value="Genomic_DNA"/>
</dbReference>
<dbReference type="SUPFAM" id="SSF52151">
    <property type="entry name" value="FabD/lysophospholipase-like"/>
    <property type="match status" value="1"/>
</dbReference>
<sequence>MDCPYDDEKKYLGEWPPNVGLALSGGGTRSASFSIGVLKALHELGILKKVKVISSVSGGSYANYSIFNIRELLLGHIILQGTYTRDGLIERPLLLPFVKKKCCT</sequence>
<reference evidence="3 4" key="1">
    <citation type="journal article" date="2018" name="Aquat. Microb. Ecol.">
        <title>Gammaproteobacterial methanotrophs dominate.</title>
        <authorList>
            <person name="Rissanen A.J."/>
            <person name="Saarenheimo J."/>
            <person name="Tiirola M."/>
            <person name="Peura S."/>
            <person name="Aalto S.L."/>
            <person name="Karvinen A."/>
            <person name="Nykanen H."/>
        </authorList>
    </citation>
    <scope>NUCLEOTIDE SEQUENCE [LARGE SCALE GENOMIC DNA]</scope>
    <source>
        <strain evidence="3">AMbin10</strain>
    </source>
</reference>
<accession>A0A2W4Q995</accession>
<evidence type="ECO:0000259" key="2">
    <source>
        <dbReference type="Pfam" id="PF01734"/>
    </source>
</evidence>
<dbReference type="GO" id="GO:0005829">
    <property type="term" value="C:cytosol"/>
    <property type="evidence" value="ECO:0007669"/>
    <property type="project" value="TreeGrafter"/>
</dbReference>
<dbReference type="GO" id="GO:0004623">
    <property type="term" value="F:phospholipase A2 activity"/>
    <property type="evidence" value="ECO:0007669"/>
    <property type="project" value="TreeGrafter"/>
</dbReference>
<dbReference type="InterPro" id="IPR016035">
    <property type="entry name" value="Acyl_Trfase/lysoPLipase"/>
</dbReference>
<dbReference type="InterPro" id="IPR002641">
    <property type="entry name" value="PNPLA_dom"/>
</dbReference>
<evidence type="ECO:0000256" key="1">
    <source>
        <dbReference type="ARBA" id="ARBA00023098"/>
    </source>
</evidence>
<protein>
    <recommendedName>
        <fullName evidence="2">PNPLA domain-containing protein</fullName>
    </recommendedName>
</protein>
<proteinExistence type="predicted"/>
<evidence type="ECO:0000313" key="4">
    <source>
        <dbReference type="Proteomes" id="UP000249396"/>
    </source>
</evidence>